<dbReference type="eggNOG" id="ENOG50335WG">
    <property type="taxonomic scope" value="Bacteria"/>
</dbReference>
<comment type="caution">
    <text evidence="2">The sequence shown here is derived from an EMBL/GenBank/DDBJ whole genome shotgun (WGS) entry which is preliminary data.</text>
</comment>
<feature type="compositionally biased region" description="Basic and acidic residues" evidence="1">
    <location>
        <begin position="7"/>
        <end position="21"/>
    </location>
</feature>
<accession>A0A031J202</accession>
<gene>
    <name evidence="2" type="ORF">BV97_05721</name>
</gene>
<name>A0A031J202_9SPHN</name>
<dbReference type="Proteomes" id="UP000024329">
    <property type="component" value="Unassembled WGS sequence"/>
</dbReference>
<evidence type="ECO:0000313" key="2">
    <source>
        <dbReference type="EMBL" id="EZP67307.1"/>
    </source>
</evidence>
<protein>
    <submittedName>
        <fullName evidence="2">Uncharacterized protein</fullName>
    </submittedName>
</protein>
<proteinExistence type="predicted"/>
<sequence length="214" mass="24067">MAPITHHALDHDRHVGAHPGRALDQRCRRPVGITLVSLGHVGVDGDVEPALRTANMAGDPFVILEDLNHPLGQPHIDLAADQTMRNRVKVAVDGNVVIGMNLGALPFSVFERGNRQRLERRAFDLLEQLAARTTDVTHRLAIENFEQVADLGIEHRQVEELPIAQARDDPPFRDQHRALDLPLIPRLRRPGRQDRRVVMLCHRSKGRSQGRFEP</sequence>
<dbReference type="EMBL" id="JFYZ01000092">
    <property type="protein sequence ID" value="EZP67307.1"/>
    <property type="molecule type" value="Genomic_DNA"/>
</dbReference>
<evidence type="ECO:0000256" key="1">
    <source>
        <dbReference type="SAM" id="MobiDB-lite"/>
    </source>
</evidence>
<feature type="region of interest" description="Disordered" evidence="1">
    <location>
        <begin position="1"/>
        <end position="21"/>
    </location>
</feature>
<evidence type="ECO:0000313" key="3">
    <source>
        <dbReference type="Proteomes" id="UP000024329"/>
    </source>
</evidence>
<organism evidence="2 3">
    <name type="scientific">Novosphingobium resinovorum</name>
    <dbReference type="NCBI Taxonomy" id="158500"/>
    <lineage>
        <taxon>Bacteria</taxon>
        <taxon>Pseudomonadati</taxon>
        <taxon>Pseudomonadota</taxon>
        <taxon>Alphaproteobacteria</taxon>
        <taxon>Sphingomonadales</taxon>
        <taxon>Sphingomonadaceae</taxon>
        <taxon>Novosphingobium</taxon>
    </lineage>
</organism>
<dbReference type="AlphaFoldDB" id="A0A031J202"/>
<reference evidence="2 3" key="1">
    <citation type="submission" date="2014-03" db="EMBL/GenBank/DDBJ databases">
        <title>Whole genome sequence of Novosphingobium resinovorum KF1.</title>
        <authorList>
            <person name="Gan H.M."/>
            <person name="Gan H.Y."/>
            <person name="Chew T.H."/>
            <person name="Savka M.A."/>
        </authorList>
    </citation>
    <scope>NUCLEOTIDE SEQUENCE [LARGE SCALE GENOMIC DNA]</scope>
    <source>
        <strain evidence="2 3">KF1</strain>
    </source>
</reference>